<evidence type="ECO:0000313" key="5">
    <source>
        <dbReference type="EMBL" id="GAC71012.1"/>
    </source>
</evidence>
<dbReference type="Gene3D" id="3.40.50.12780">
    <property type="entry name" value="N-terminal domain of ligase-like"/>
    <property type="match status" value="1"/>
</dbReference>
<dbReference type="GO" id="GO:0072330">
    <property type="term" value="P:monocarboxylic acid biosynthetic process"/>
    <property type="evidence" value="ECO:0007669"/>
    <property type="project" value="UniProtKB-ARBA"/>
</dbReference>
<comment type="cofactor">
    <cofactor evidence="1">
        <name>pantetheine 4'-phosphate</name>
        <dbReference type="ChEBI" id="CHEBI:47942"/>
    </cofactor>
</comment>
<evidence type="ECO:0000256" key="2">
    <source>
        <dbReference type="ARBA" id="ARBA00022450"/>
    </source>
</evidence>
<dbReference type="FunFam" id="1.10.1200.10:FF:000016">
    <property type="entry name" value="Non-ribosomal peptide synthase"/>
    <property type="match status" value="1"/>
</dbReference>
<name>M0QS86_9ACTN</name>
<dbReference type="InterPro" id="IPR045851">
    <property type="entry name" value="AMP-bd_C_sf"/>
</dbReference>
<dbReference type="CDD" id="cd19540">
    <property type="entry name" value="LCL_NRPS-like"/>
    <property type="match status" value="1"/>
</dbReference>
<dbReference type="SUPFAM" id="SSF56801">
    <property type="entry name" value="Acetyl-CoA synthetase-like"/>
    <property type="match status" value="4"/>
</dbReference>
<feature type="domain" description="Carrier" evidence="4">
    <location>
        <begin position="2987"/>
        <end position="3062"/>
    </location>
</feature>
<dbReference type="InterPro" id="IPR001242">
    <property type="entry name" value="Condensation_dom"/>
</dbReference>
<dbReference type="PANTHER" id="PTHR45527:SF1">
    <property type="entry name" value="FATTY ACID SYNTHASE"/>
    <property type="match status" value="1"/>
</dbReference>
<dbReference type="Gene3D" id="3.30.559.30">
    <property type="entry name" value="Nonribosomal peptide synthetase, condensation domain"/>
    <property type="match status" value="3"/>
</dbReference>
<keyword evidence="6" id="KW-1185">Reference proteome</keyword>
<dbReference type="SUPFAM" id="SSF52777">
    <property type="entry name" value="CoA-dependent acyltransferases"/>
    <property type="match status" value="6"/>
</dbReference>
<dbReference type="PROSITE" id="PS00455">
    <property type="entry name" value="AMP_BINDING"/>
    <property type="match status" value="1"/>
</dbReference>
<dbReference type="PANTHER" id="PTHR45527">
    <property type="entry name" value="NONRIBOSOMAL PEPTIDE SYNTHETASE"/>
    <property type="match status" value="1"/>
</dbReference>
<dbReference type="SUPFAM" id="SSF47336">
    <property type="entry name" value="ACP-like"/>
    <property type="match status" value="4"/>
</dbReference>
<dbReference type="InterPro" id="IPR020806">
    <property type="entry name" value="PKS_PP-bd"/>
</dbReference>
<dbReference type="InterPro" id="IPR020845">
    <property type="entry name" value="AMP-binding_CS"/>
</dbReference>
<sequence>VTSTAVSVMRLPAGEQLVAHVVGPDVDQDTVHAAARSLPAYMRPSAWVFLDEMPLTTSGKIDRRALPAPVREADEHQVPTTPAEQMIAEVFADVLGVGVAEVSATDDFFDIGGNSLAATRVTARVAERLAVEVGIRDVFEAPTVRGLATLLATRPGVAPRHTADPMPRPPILPTSSAQRRMWFLNQYDPTVASYVIPFAFRLGGAVDLDVVEAALVDVVDRHEILRTRYPAGPEGLPIQEILPSGGAVDWSFVDTDADALDLVERPYDLVRDLPVRARVSRRDDTGHALLVITVHHIAADGESGPVLARDLMSAYLARTSGTEPRWPALRKQYADHVLDLTRVDTDAEQRLRDRVDHLTGAPSLLDLPTHHPRPHRLSGAGATVRFTVPGRTADRVRVVARRRGLTEFMVLHAALAATVSRLSGTSDVVIGTATAGRGAPAVDDLIGMFVNTVALRTTVRHGDRFDELLDHVGAVDLEAFAHADIPFDDVVDALGVPRSDAFAPLVQVLLTTSDAADGANAIPAAADLGVEPVVVQDASAKVDLTIGVQTGRTPGAPWQGTITYATDLHTDSSARRLGSRFVEILSSAVADDSRLVGDLALRLADDPSAIIHSTDPEPSPILLPDMLTRAAAARPHHPAVVAAEGTWSYADLDAASTRLARRLIAKGIGPDDVVVSLLPRSATTQLALWAIAKAGAVYCPVDPRYPADRIRRVLSASGARLGITDASIVDAHAVGAHSDGAGWGGVEWLVLDPEQIENVRHAPELAPVPPTDADRTRALRHDDGAYLIFTSGSTGEPKGVLVTHTGLAGVAHVLSDRHGSGADARWLGISSPAFDAAILEILGTYGSAATLVVTPPDVIGGRELAEYMIAGGVTHAFLVTSVAASLPDPAILPLTHLLLGGEAVPDAEKNKWAVHLEVHNGYGPTETTVISVTSPPISTREPVHLGRPVPGVIAEVLDDRLHPVPPGVVGELYLRGPALARGYHRRASATAERFVAAPTGSPGAVMYRTGDLVRRTVDGRLVYVGRTDHQVKLRGQRLELGEIERTLTDHPAVRAAAVVSVGDPITALAGYLEPADELEIDVEDVRAFLAARVPGYMVPATMTALDALPRNPIGKIDRAALPTVAPVPVEAYTPPVGRTEQILATIVGDVLGDDSIGVTVDFFAAGGNSLSATRVSARASDELGVRVGVRDIFEAPTVRRLARRLDAAPGTDAALRPLRSGDRPSRIPLSYAQQRIWFLNRFDPGTSAYTIPLVLRLRGGVDLSALRTAVDDLLDRHEVLRTVFPADAGVPYQQILSARDARDRLVWEVLDAPTSVAGTGSAADGDTSASPDAAEILGTTGFDVTQDLPIRVRVLVAGPREYIVALVLHHIAADGQSMRPLTVDLAAAYRARSEGRVPDFAELPVQFADHAVWQRDTFGDVDDPESVLGRQAEYWVDRLTGLPDLLPLPTDRPRPVVASQRGAQIRTAIPADLATRIVECARRHGLTEFMVLHAATAILLARLTAGRDVVISTPVAGRGHADLDDLVGMFVNTIVLRTHVDPDQSIGDLMSQIRSDDLDALSRVDVPFEYLVDRLSPHRSEAFAPLAQVMLSVLPAVSGGPALVEPGADPGELEITPVSTGVATTPLDLTIAVGLAPDGDDWEVEIVYAADLFDSGSIATVGDRLVRVLEAITDEQAPFADDGRRAGRPVDDTGIDDTAVGDIEIDDDAERSRIAAVVSGRHVPQRWQTIPEAIAERAAQIPDAVAIDAGERSLTYREFVLRVSDLAAHLTDRGVGPDVSVGVCIPRSIELVIAIHAIGWAGGAYVTIDPAAPAARAAAMVDSADVRLVVVADDLPAPVAGVAIETVTVDATTPVDVIADLPVPASGIRSDNALYTMFTSGSTGTPKGVTQTHRAVLNRLAWMQRRAPLGIDDAVLLKTPATFDVSVPELYAPLLFGARMVISADGAHVDPTRLVDVIRRHRVTSVHFVPSMMAAFAEAVASDPGRVASLSGLRRIQASGEVLTGAVARTMAAMVPNAVIDNTYGPTETAVEVTGHVVRADEDHLPIGGPADNSTTWVLDDRLRPTPVGVTGELYVGGAQLARGYAARPDLTAERFVADPTGTTGERLYRTGDLVRWSADGELEYLGRADLQVKLRGQRIELGEIEAVLQQIEGVGQAAVAVHHGHGGDALVGYVVGTAPVDVLRDEVGGRLPEYMRPTRWVVLDDLPTTPTGKLDRRRLPAPEVATPELVEPADAVERAVADVIADVLGLEEVSVTVPFFDLGGNSLAAMRVVGRLSEAFGVDLDVRSIFSSPTVRGLARTLARRRAAATPLVRGDRPASIPLSHAQQRIWFINQFDVASPVYNMPFALQVRGHLDIDALRQAMLDVIGRHEPLRTVYPMGADGTPRQQILDLDVAASMLRRVSGSTVDETMALMSEGFDVTSDLPIRMGIARETDGPSGAGTPDPDGSPTHRVVVVIHHIAGDAASLQIFARELLGGYERRVDARGEPLVAPTVGYADHTLWQRTTLGEIDEPTSIMAAQYAFWERTLDAVPEMIEVPTNRPRPEVMDATGGRVRIELGARRAASIADVARTTGTTSFMVCHAAFAETIARIADVDDVLIGAALSGRTHPATVDLIGMFVNTVVLRTIHTDHQTGRDLLLRVRDTDLAAFAHADIPFESLVERLAPARSTAHAPLVQVMINYLSDLTGRPPADPPIDSRRIADLEISALDPGAPPAKVDLTLGLAEHVGSAGELLIDGEIDYATALFDVEMIEVIREVFLRMVDAIVGDPDTVLATVDTIGTPVVIAAPDEVPWSDPMSDGTGVADRAVVVLDRLHRPVPRGVPGEVYLRAVDLDSVGGDLDPVGGELDVPTGHVGRWTTGGDGTPRLEHLGRSDRHVRIRGRRVDLDHVESTLSTVDGIADASVHAEDAVDGTRLRAAVVRRDSAVAPGADLLRRRLAEHLPAHEVPPAVVIVSEIPRAADGTIDGARLHELMPEVDVPAADGRPIGRWERMVADAMADVTGTSVDRAGQSFFDLGGSSLSAIHLVSRLRRESGVPVEVAWVFSGPTPRDLGSRIAAATHETPTVGIAPTGSVSDVEVVAIAPEVADAATDVVEFTDQSGKPTPDVVVPLRAEGSRPPLFCIHPADGLSWLFGGLAPHLDDRPVYGLQDPYVVADGRPDASIHDLARRYVDEIRRVAPNGPYHLLGWSIGGVIAHDMAVELRSRGHEVGLLALVDSFPAGQAPTLSVEPGGSVPTTIRVTEPTVIQPPVVDPALTDPDAARELAPVSAGAETDAVNGQVLEIDARRAVLEGLLGGWREVIDVDELDGVGDDPEAMAAALRARIVGLGLLSPRAFDRMLDRMIASDDLTGRHRPQILSGDAIVVVAAADKDDPDALVARWTPHITGGLRRMDVAVDHLAIIGGDALPTWMPIVEAAMLESDRR</sequence>
<dbReference type="InterPro" id="IPR001031">
    <property type="entry name" value="Thioesterase"/>
</dbReference>
<dbReference type="OrthoDB" id="2472181at2"/>
<feature type="non-terminal residue" evidence="5">
    <location>
        <position position="1"/>
    </location>
</feature>
<comment type="caution">
    <text evidence="5">The sequence shown here is derived from an EMBL/GenBank/DDBJ whole genome shotgun (WGS) entry which is preliminary data.</text>
</comment>
<evidence type="ECO:0000313" key="6">
    <source>
        <dbReference type="Proteomes" id="UP000011666"/>
    </source>
</evidence>
<dbReference type="EMBL" id="BANX01000046">
    <property type="protein sequence ID" value="GAC71012.1"/>
    <property type="molecule type" value="Genomic_DNA"/>
</dbReference>
<dbReference type="STRING" id="1223545.GS4_46_00260"/>
<dbReference type="NCBIfam" id="TIGR01733">
    <property type="entry name" value="AA-adenyl-dom"/>
    <property type="match status" value="2"/>
</dbReference>
<dbReference type="Gene3D" id="3.40.50.980">
    <property type="match status" value="2"/>
</dbReference>
<gene>
    <name evidence="5" type="ORF">GS4_46_00260</name>
</gene>
<feature type="domain" description="Carrier" evidence="4">
    <location>
        <begin position="2232"/>
        <end position="2307"/>
    </location>
</feature>
<dbReference type="FunFam" id="3.40.50.12780:FF:000012">
    <property type="entry name" value="Non-ribosomal peptide synthetase"/>
    <property type="match status" value="1"/>
</dbReference>
<proteinExistence type="predicted"/>
<dbReference type="PROSITE" id="PS50075">
    <property type="entry name" value="CARRIER"/>
    <property type="match status" value="4"/>
</dbReference>
<dbReference type="SMART" id="SM00823">
    <property type="entry name" value="PKS_PP"/>
    <property type="match status" value="4"/>
</dbReference>
<dbReference type="InterPro" id="IPR025110">
    <property type="entry name" value="AMP-bd_C"/>
</dbReference>
<dbReference type="Gene3D" id="1.10.1200.10">
    <property type="entry name" value="ACP-like"/>
    <property type="match status" value="3"/>
</dbReference>
<dbReference type="PROSITE" id="PS00012">
    <property type="entry name" value="PHOSPHOPANTETHEINE"/>
    <property type="match status" value="4"/>
</dbReference>
<dbReference type="Pfam" id="PF00550">
    <property type="entry name" value="PP-binding"/>
    <property type="match status" value="4"/>
</dbReference>
<reference evidence="5 6" key="1">
    <citation type="submission" date="2013-01" db="EMBL/GenBank/DDBJ databases">
        <title>Whole genome shotgun sequence of Gordonia soli NBRC 108243.</title>
        <authorList>
            <person name="Isaki-Nakamura S."/>
            <person name="Hosoyama A."/>
            <person name="Tsuchikane K."/>
            <person name="Ando Y."/>
            <person name="Baba S."/>
            <person name="Ohji S."/>
            <person name="Hamada M."/>
            <person name="Tamura T."/>
            <person name="Yamazoe A."/>
            <person name="Yamazaki S."/>
            <person name="Fujita N."/>
        </authorList>
    </citation>
    <scope>NUCLEOTIDE SEQUENCE [LARGE SCALE GENOMIC DNA]</scope>
    <source>
        <strain evidence="5 6">NBRC 108243</strain>
    </source>
</reference>
<dbReference type="Pfam" id="PF13193">
    <property type="entry name" value="AMP-binding_C"/>
    <property type="match status" value="3"/>
</dbReference>
<feature type="domain" description="Carrier" evidence="4">
    <location>
        <begin position="78"/>
        <end position="155"/>
    </location>
</feature>
<dbReference type="InterPro" id="IPR009081">
    <property type="entry name" value="PP-bd_ACP"/>
</dbReference>
<dbReference type="UniPathway" id="UPA00011"/>
<dbReference type="Pfam" id="PF00975">
    <property type="entry name" value="Thioesterase"/>
    <property type="match status" value="1"/>
</dbReference>
<dbReference type="eggNOG" id="COG1020">
    <property type="taxonomic scope" value="Bacteria"/>
</dbReference>
<evidence type="ECO:0000256" key="3">
    <source>
        <dbReference type="ARBA" id="ARBA00022553"/>
    </source>
</evidence>
<dbReference type="Pfam" id="PF00668">
    <property type="entry name" value="Condensation"/>
    <property type="match status" value="3"/>
</dbReference>
<dbReference type="SUPFAM" id="SSF53474">
    <property type="entry name" value="alpha/beta-Hydrolases"/>
    <property type="match status" value="1"/>
</dbReference>
<dbReference type="InterPro" id="IPR029058">
    <property type="entry name" value="AB_hydrolase_fold"/>
</dbReference>
<dbReference type="InterPro" id="IPR042099">
    <property type="entry name" value="ANL_N_sf"/>
</dbReference>
<dbReference type="Pfam" id="PF00501">
    <property type="entry name" value="AMP-binding"/>
    <property type="match status" value="2"/>
</dbReference>
<dbReference type="InterPro" id="IPR006162">
    <property type="entry name" value="Ppantetheine_attach_site"/>
</dbReference>
<feature type="domain" description="Carrier" evidence="4">
    <location>
        <begin position="1134"/>
        <end position="1209"/>
    </location>
</feature>
<protein>
    <submittedName>
        <fullName evidence="5">Putative non-ribosomal peptide synthetase</fullName>
    </submittedName>
</protein>
<dbReference type="Gene3D" id="3.30.559.10">
    <property type="entry name" value="Chloramphenicol acetyltransferase-like domain"/>
    <property type="match status" value="3"/>
</dbReference>
<dbReference type="GO" id="GO:0031177">
    <property type="term" value="F:phosphopantetheine binding"/>
    <property type="evidence" value="ECO:0007669"/>
    <property type="project" value="InterPro"/>
</dbReference>
<evidence type="ECO:0000256" key="1">
    <source>
        <dbReference type="ARBA" id="ARBA00001957"/>
    </source>
</evidence>
<dbReference type="Proteomes" id="UP000011666">
    <property type="component" value="Unassembled WGS sequence"/>
</dbReference>
<dbReference type="InterPro" id="IPR036736">
    <property type="entry name" value="ACP-like_sf"/>
</dbReference>
<dbReference type="GO" id="GO:0044550">
    <property type="term" value="P:secondary metabolite biosynthetic process"/>
    <property type="evidence" value="ECO:0007669"/>
    <property type="project" value="TreeGrafter"/>
</dbReference>
<dbReference type="InterPro" id="IPR010071">
    <property type="entry name" value="AA_adenyl_dom"/>
</dbReference>
<dbReference type="Gene3D" id="3.40.50.1820">
    <property type="entry name" value="alpha/beta hydrolase"/>
    <property type="match status" value="3"/>
</dbReference>
<dbReference type="Gene3D" id="3.30.300.30">
    <property type="match status" value="4"/>
</dbReference>
<accession>M0QS86</accession>
<dbReference type="CDD" id="cd05930">
    <property type="entry name" value="A_NRPS"/>
    <property type="match status" value="2"/>
</dbReference>
<dbReference type="InterPro" id="IPR000873">
    <property type="entry name" value="AMP-dep_synth/lig_dom"/>
</dbReference>
<keyword evidence="2" id="KW-0596">Phosphopantetheine</keyword>
<dbReference type="Gene3D" id="2.30.38.10">
    <property type="entry name" value="Luciferase, Domain 3"/>
    <property type="match status" value="1"/>
</dbReference>
<organism evidence="5 6">
    <name type="scientific">Gordonia soli NBRC 108243</name>
    <dbReference type="NCBI Taxonomy" id="1223545"/>
    <lineage>
        <taxon>Bacteria</taxon>
        <taxon>Bacillati</taxon>
        <taxon>Actinomycetota</taxon>
        <taxon>Actinomycetes</taxon>
        <taxon>Mycobacteriales</taxon>
        <taxon>Gordoniaceae</taxon>
        <taxon>Gordonia</taxon>
    </lineage>
</organism>
<dbReference type="GO" id="GO:0008610">
    <property type="term" value="P:lipid biosynthetic process"/>
    <property type="evidence" value="ECO:0007669"/>
    <property type="project" value="UniProtKB-ARBA"/>
</dbReference>
<dbReference type="GO" id="GO:0043041">
    <property type="term" value="P:amino acid activation for nonribosomal peptide biosynthetic process"/>
    <property type="evidence" value="ECO:0007669"/>
    <property type="project" value="TreeGrafter"/>
</dbReference>
<dbReference type="GO" id="GO:0003824">
    <property type="term" value="F:catalytic activity"/>
    <property type="evidence" value="ECO:0007669"/>
    <property type="project" value="InterPro"/>
</dbReference>
<keyword evidence="3" id="KW-0597">Phosphoprotein</keyword>
<dbReference type="InterPro" id="IPR023213">
    <property type="entry name" value="CAT-like_dom_sf"/>
</dbReference>
<dbReference type="FunFam" id="2.30.38.10:FF:000001">
    <property type="entry name" value="Non-ribosomal peptide synthetase PvdI"/>
    <property type="match status" value="1"/>
</dbReference>
<evidence type="ECO:0000259" key="4">
    <source>
        <dbReference type="PROSITE" id="PS50075"/>
    </source>
</evidence>
<dbReference type="GO" id="GO:0005737">
    <property type="term" value="C:cytoplasm"/>
    <property type="evidence" value="ECO:0007669"/>
    <property type="project" value="TreeGrafter"/>
</dbReference>